<sequence>MEDTVNDTTWASSSSLQPSNFPRLPLPRLSPLPPCLTPENQKPRKGKRGNGTTLNIARQQNPKHNTTLHYPTQAYPTSPSLTPPKNPLHNNHSSHQTPAKPTSNRKLEAGHITHLTTPNTQVPPHGRAAQARPCHAMPSTRNRNRNRNRNRKQSS</sequence>
<dbReference type="GeneID" id="54547746"/>
<reference evidence="2" key="1">
    <citation type="journal article" date="2020" name="Stud. Mycol.">
        <title>101 Dothideomycetes genomes: a test case for predicting lifestyles and emergence of pathogens.</title>
        <authorList>
            <person name="Haridas S."/>
            <person name="Albert R."/>
            <person name="Binder M."/>
            <person name="Bloem J."/>
            <person name="Labutti K."/>
            <person name="Salamov A."/>
            <person name="Andreopoulos B."/>
            <person name="Baker S."/>
            <person name="Barry K."/>
            <person name="Bills G."/>
            <person name="Bluhm B."/>
            <person name="Cannon C."/>
            <person name="Castanera R."/>
            <person name="Culley D."/>
            <person name="Daum C."/>
            <person name="Ezra D."/>
            <person name="Gonzalez J."/>
            <person name="Henrissat B."/>
            <person name="Kuo A."/>
            <person name="Liang C."/>
            <person name="Lipzen A."/>
            <person name="Lutzoni F."/>
            <person name="Magnuson J."/>
            <person name="Mondo S."/>
            <person name="Nolan M."/>
            <person name="Ohm R."/>
            <person name="Pangilinan J."/>
            <person name="Park H.-J."/>
            <person name="Ramirez L."/>
            <person name="Alfaro M."/>
            <person name="Sun H."/>
            <person name="Tritt A."/>
            <person name="Yoshinaga Y."/>
            <person name="Zwiers L.-H."/>
            <person name="Turgeon B."/>
            <person name="Goodwin S."/>
            <person name="Spatafora J."/>
            <person name="Crous P."/>
            <person name="Grigoriev I."/>
        </authorList>
    </citation>
    <scope>NUCLEOTIDE SEQUENCE</scope>
    <source>
        <strain evidence="2">CBS 379.55</strain>
    </source>
</reference>
<evidence type="ECO:0000313" key="2">
    <source>
        <dbReference type="EMBL" id="KAF2277023.1"/>
    </source>
</evidence>
<dbReference type="RefSeq" id="XP_033654562.1">
    <property type="nucleotide sequence ID" value="XM_033794571.1"/>
</dbReference>
<feature type="compositionally biased region" description="Polar residues" evidence="1">
    <location>
        <begin position="88"/>
        <end position="104"/>
    </location>
</feature>
<feature type="compositionally biased region" description="Polar residues" evidence="1">
    <location>
        <begin position="1"/>
        <end position="20"/>
    </location>
</feature>
<proteinExistence type="predicted"/>
<feature type="compositionally biased region" description="Pro residues" evidence="1">
    <location>
        <begin position="24"/>
        <end position="36"/>
    </location>
</feature>
<dbReference type="Proteomes" id="UP000800097">
    <property type="component" value="Unassembled WGS sequence"/>
</dbReference>
<accession>A0A6A6JLN2</accession>
<gene>
    <name evidence="2" type="ORF">EI97DRAFT_306266</name>
</gene>
<feature type="compositionally biased region" description="Polar residues" evidence="1">
    <location>
        <begin position="50"/>
        <end position="80"/>
    </location>
</feature>
<organism evidence="2 3">
    <name type="scientific">Westerdykella ornata</name>
    <dbReference type="NCBI Taxonomy" id="318751"/>
    <lineage>
        <taxon>Eukaryota</taxon>
        <taxon>Fungi</taxon>
        <taxon>Dikarya</taxon>
        <taxon>Ascomycota</taxon>
        <taxon>Pezizomycotina</taxon>
        <taxon>Dothideomycetes</taxon>
        <taxon>Pleosporomycetidae</taxon>
        <taxon>Pleosporales</taxon>
        <taxon>Sporormiaceae</taxon>
        <taxon>Westerdykella</taxon>
    </lineage>
</organism>
<protein>
    <submittedName>
        <fullName evidence="2">Uncharacterized protein</fullName>
    </submittedName>
</protein>
<feature type="compositionally biased region" description="Basic residues" evidence="1">
    <location>
        <begin position="142"/>
        <end position="155"/>
    </location>
</feature>
<dbReference type="AlphaFoldDB" id="A0A6A6JLN2"/>
<dbReference type="EMBL" id="ML986491">
    <property type="protein sequence ID" value="KAF2277023.1"/>
    <property type="molecule type" value="Genomic_DNA"/>
</dbReference>
<feature type="region of interest" description="Disordered" evidence="1">
    <location>
        <begin position="1"/>
        <end position="155"/>
    </location>
</feature>
<name>A0A6A6JLN2_WESOR</name>
<evidence type="ECO:0000256" key="1">
    <source>
        <dbReference type="SAM" id="MobiDB-lite"/>
    </source>
</evidence>
<keyword evidence="3" id="KW-1185">Reference proteome</keyword>
<evidence type="ECO:0000313" key="3">
    <source>
        <dbReference type="Proteomes" id="UP000800097"/>
    </source>
</evidence>